<protein>
    <submittedName>
        <fullName evidence="1">Phage FluMu protein Com</fullName>
    </submittedName>
</protein>
<accession>A0ABS4FWY6</accession>
<name>A0ABS4FWY6_9BACL</name>
<evidence type="ECO:0000313" key="2">
    <source>
        <dbReference type="Proteomes" id="UP001519272"/>
    </source>
</evidence>
<evidence type="ECO:0000313" key="1">
    <source>
        <dbReference type="EMBL" id="MBP1907091.1"/>
    </source>
</evidence>
<comment type="caution">
    <text evidence="1">The sequence shown here is derived from an EMBL/GenBank/DDBJ whole genome shotgun (WGS) entry which is preliminary data.</text>
</comment>
<keyword evidence="2" id="KW-1185">Reference proteome</keyword>
<dbReference type="EMBL" id="JAGGKG010000021">
    <property type="protein sequence ID" value="MBP1907091.1"/>
    <property type="molecule type" value="Genomic_DNA"/>
</dbReference>
<sequence>MLKEFRCSKCNKLLGKIEGRAEIVCTRCKVMNEFNVPTEITNMLDTDEVDEQLYTFYRSNGLEVIKKNVGDASTCWECNQLHNDSGRQRCSMYDNAIIEDTSDKHCLDSVR</sequence>
<dbReference type="Proteomes" id="UP001519272">
    <property type="component" value="Unassembled WGS sequence"/>
</dbReference>
<organism evidence="1 2">
    <name type="scientific">Paenibacillus turicensis</name>
    <dbReference type="NCBI Taxonomy" id="160487"/>
    <lineage>
        <taxon>Bacteria</taxon>
        <taxon>Bacillati</taxon>
        <taxon>Bacillota</taxon>
        <taxon>Bacilli</taxon>
        <taxon>Bacillales</taxon>
        <taxon>Paenibacillaceae</taxon>
        <taxon>Paenibacillus</taxon>
    </lineage>
</organism>
<reference evidence="1 2" key="1">
    <citation type="submission" date="2021-03" db="EMBL/GenBank/DDBJ databases">
        <title>Genomic Encyclopedia of Type Strains, Phase IV (KMG-IV): sequencing the most valuable type-strain genomes for metagenomic binning, comparative biology and taxonomic classification.</title>
        <authorList>
            <person name="Goeker M."/>
        </authorList>
    </citation>
    <scope>NUCLEOTIDE SEQUENCE [LARGE SCALE GENOMIC DNA]</scope>
    <source>
        <strain evidence="1 2">DSM 14349</strain>
    </source>
</reference>
<gene>
    <name evidence="1" type="ORF">J2Z32_003756</name>
</gene>
<proteinExistence type="predicted"/>